<evidence type="ECO:0000256" key="4">
    <source>
        <dbReference type="ARBA" id="ARBA00009461"/>
    </source>
</evidence>
<gene>
    <name evidence="9" type="ORF">EURHEDRAFT_413208</name>
</gene>
<dbReference type="GO" id="GO:0005737">
    <property type="term" value="C:cytoplasm"/>
    <property type="evidence" value="ECO:0007669"/>
    <property type="project" value="UniProtKB-SubCell"/>
</dbReference>
<sequence length="99" mass="10884">MAKMMDRLQAVTTHFAPQLRRLAAADHIVKTAGVAGYAQAVLVPELAVRFVKEDMNVDDDQTARQILRDSISIGEKLNAQLNDVVPVPELDEDKEKATA</sequence>
<dbReference type="InterPro" id="IPR028094">
    <property type="entry name" value="RTC4_C"/>
</dbReference>
<dbReference type="PANTHER" id="PTHR41391">
    <property type="entry name" value="RESTRICTION OF TELOMERE CAPPING PROTEIN 4"/>
    <property type="match status" value="1"/>
</dbReference>
<dbReference type="Proteomes" id="UP000019804">
    <property type="component" value="Unassembled WGS sequence"/>
</dbReference>
<dbReference type="RefSeq" id="XP_040638091.1">
    <property type="nucleotide sequence ID" value="XM_040782112.1"/>
</dbReference>
<dbReference type="GO" id="GO:0005634">
    <property type="term" value="C:nucleus"/>
    <property type="evidence" value="ECO:0007669"/>
    <property type="project" value="UniProtKB-SubCell"/>
</dbReference>
<evidence type="ECO:0000256" key="6">
    <source>
        <dbReference type="ARBA" id="ARBA00022490"/>
    </source>
</evidence>
<dbReference type="SMART" id="SM01312">
    <property type="entry name" value="RTC4"/>
    <property type="match status" value="1"/>
</dbReference>
<dbReference type="HOGENOM" id="CLU_2319926_0_0_1"/>
<dbReference type="EMBL" id="KK088426">
    <property type="protein sequence ID" value="EYE94403.1"/>
    <property type="molecule type" value="Genomic_DNA"/>
</dbReference>
<evidence type="ECO:0000313" key="9">
    <source>
        <dbReference type="EMBL" id="EYE94403.1"/>
    </source>
</evidence>
<evidence type="ECO:0000259" key="8">
    <source>
        <dbReference type="SMART" id="SM01312"/>
    </source>
</evidence>
<accession>A0A017SBI0</accession>
<comment type="subcellular location">
    <subcellularLocation>
        <location evidence="3">Cytoplasm</location>
    </subcellularLocation>
    <subcellularLocation>
        <location evidence="2">Nucleus</location>
    </subcellularLocation>
</comment>
<protein>
    <recommendedName>
        <fullName evidence="5">Restriction of telomere capping protein 4</fullName>
    </recommendedName>
</protein>
<dbReference type="STRING" id="1388766.A0A017SBI0"/>
<keyword evidence="10" id="KW-1185">Reference proteome</keyword>
<dbReference type="Pfam" id="PF14474">
    <property type="entry name" value="RTC4"/>
    <property type="match status" value="1"/>
</dbReference>
<reference evidence="10" key="1">
    <citation type="journal article" date="2014" name="Nat. Commun.">
        <title>Genomic adaptations of the halophilic Dead Sea filamentous fungus Eurotium rubrum.</title>
        <authorList>
            <person name="Kis-Papo T."/>
            <person name="Weig A.R."/>
            <person name="Riley R."/>
            <person name="Persoh D."/>
            <person name="Salamov A."/>
            <person name="Sun H."/>
            <person name="Lipzen A."/>
            <person name="Wasser S.P."/>
            <person name="Rambold G."/>
            <person name="Grigoriev I.V."/>
            <person name="Nevo E."/>
        </authorList>
    </citation>
    <scope>NUCLEOTIDE SEQUENCE [LARGE SCALE GENOMIC DNA]</scope>
    <source>
        <strain evidence="10">CBS 135680</strain>
    </source>
</reference>
<dbReference type="GeneID" id="63697236"/>
<evidence type="ECO:0000256" key="5">
    <source>
        <dbReference type="ARBA" id="ARBA00015162"/>
    </source>
</evidence>
<evidence type="ECO:0000256" key="1">
    <source>
        <dbReference type="ARBA" id="ARBA00002738"/>
    </source>
</evidence>
<comment type="function">
    <text evidence="1">May be involved in a process influencing telomere capping.</text>
</comment>
<feature type="domain" description="Restriction of telomere capping protein 4 C-terminal" evidence="8">
    <location>
        <begin position="4"/>
        <end position="80"/>
    </location>
</feature>
<dbReference type="OrthoDB" id="128308at2759"/>
<dbReference type="InterPro" id="IPR039024">
    <property type="entry name" value="RTC4"/>
</dbReference>
<evidence type="ECO:0000256" key="2">
    <source>
        <dbReference type="ARBA" id="ARBA00004123"/>
    </source>
</evidence>
<evidence type="ECO:0000313" key="10">
    <source>
        <dbReference type="Proteomes" id="UP000019804"/>
    </source>
</evidence>
<organism evidence="9 10">
    <name type="scientific">Aspergillus ruber (strain CBS 135680)</name>
    <dbReference type="NCBI Taxonomy" id="1388766"/>
    <lineage>
        <taxon>Eukaryota</taxon>
        <taxon>Fungi</taxon>
        <taxon>Dikarya</taxon>
        <taxon>Ascomycota</taxon>
        <taxon>Pezizomycotina</taxon>
        <taxon>Eurotiomycetes</taxon>
        <taxon>Eurotiomycetidae</taxon>
        <taxon>Eurotiales</taxon>
        <taxon>Aspergillaceae</taxon>
        <taxon>Aspergillus</taxon>
        <taxon>Aspergillus subgen. Aspergillus</taxon>
    </lineage>
</organism>
<evidence type="ECO:0000256" key="3">
    <source>
        <dbReference type="ARBA" id="ARBA00004496"/>
    </source>
</evidence>
<name>A0A017SBI0_ASPRC</name>
<comment type="similarity">
    <text evidence="4">Belongs to the RTC4 family.</text>
</comment>
<proteinExistence type="inferred from homology"/>
<evidence type="ECO:0000256" key="7">
    <source>
        <dbReference type="ARBA" id="ARBA00023242"/>
    </source>
</evidence>
<dbReference type="AlphaFoldDB" id="A0A017SBI0"/>
<keyword evidence="7" id="KW-0539">Nucleus</keyword>
<keyword evidence="6" id="KW-0963">Cytoplasm</keyword>
<dbReference type="PANTHER" id="PTHR41391:SF1">
    <property type="entry name" value="RESTRICTION OF TELOMERE CAPPING PROTEIN 4"/>
    <property type="match status" value="1"/>
</dbReference>